<dbReference type="GO" id="GO:0140359">
    <property type="term" value="F:ABC-type transporter activity"/>
    <property type="evidence" value="ECO:0007669"/>
    <property type="project" value="InterPro"/>
</dbReference>
<gene>
    <name evidence="2" type="primary">LOC114341980</name>
</gene>
<dbReference type="InterPro" id="IPR026082">
    <property type="entry name" value="ABCA"/>
</dbReference>
<dbReference type="PANTHER" id="PTHR19229">
    <property type="entry name" value="ATP-BINDING CASSETTE TRANSPORTER SUBFAMILY A ABCA"/>
    <property type="match status" value="1"/>
</dbReference>
<sequence length="60" mass="6702">MKIITAEEAPTRGRVQIAGNSITSNMNSAFQLLGYCPQHDALWKNITVREHLEVYASIRG</sequence>
<reference evidence="2" key="1">
    <citation type="submission" date="2025-08" db="UniProtKB">
        <authorList>
            <consortium name="RefSeq"/>
        </authorList>
    </citation>
    <scope>IDENTIFICATION</scope>
    <source>
        <tissue evidence="2">Whole insect</tissue>
    </source>
</reference>
<dbReference type="Pfam" id="PF00005">
    <property type="entry name" value="ABC_tran"/>
    <property type="match status" value="1"/>
</dbReference>
<dbReference type="InParanoid" id="A0A6P7GFW9"/>
<dbReference type="Gene3D" id="3.40.50.300">
    <property type="entry name" value="P-loop containing nucleotide triphosphate hydrolases"/>
    <property type="match status" value="1"/>
</dbReference>
<organism evidence="2">
    <name type="scientific">Diabrotica virgifera virgifera</name>
    <name type="common">western corn rootworm</name>
    <dbReference type="NCBI Taxonomy" id="50390"/>
    <lineage>
        <taxon>Eukaryota</taxon>
        <taxon>Metazoa</taxon>
        <taxon>Ecdysozoa</taxon>
        <taxon>Arthropoda</taxon>
        <taxon>Hexapoda</taxon>
        <taxon>Insecta</taxon>
        <taxon>Pterygota</taxon>
        <taxon>Neoptera</taxon>
        <taxon>Endopterygota</taxon>
        <taxon>Coleoptera</taxon>
        <taxon>Polyphaga</taxon>
        <taxon>Cucujiformia</taxon>
        <taxon>Chrysomeloidea</taxon>
        <taxon>Chrysomelidae</taxon>
        <taxon>Galerucinae</taxon>
        <taxon>Diabroticina</taxon>
        <taxon>Diabroticites</taxon>
        <taxon>Diabrotica</taxon>
    </lineage>
</organism>
<dbReference type="AlphaFoldDB" id="A0A6P7GFW9"/>
<dbReference type="InterPro" id="IPR003439">
    <property type="entry name" value="ABC_transporter-like_ATP-bd"/>
</dbReference>
<dbReference type="GO" id="GO:0005319">
    <property type="term" value="F:lipid transporter activity"/>
    <property type="evidence" value="ECO:0007669"/>
    <property type="project" value="TreeGrafter"/>
</dbReference>
<dbReference type="InterPro" id="IPR027417">
    <property type="entry name" value="P-loop_NTPase"/>
</dbReference>
<dbReference type="GO" id="GO:0005524">
    <property type="term" value="F:ATP binding"/>
    <property type="evidence" value="ECO:0007669"/>
    <property type="project" value="InterPro"/>
</dbReference>
<accession>A0A6P7GFW9</accession>
<dbReference type="SUPFAM" id="SSF52540">
    <property type="entry name" value="P-loop containing nucleoside triphosphate hydrolases"/>
    <property type="match status" value="1"/>
</dbReference>
<feature type="domain" description="ABC transporter" evidence="1">
    <location>
        <begin position="1"/>
        <end position="51"/>
    </location>
</feature>
<dbReference type="RefSeq" id="XP_028148584.1">
    <property type="nucleotide sequence ID" value="XM_028292783.1"/>
</dbReference>
<proteinExistence type="predicted"/>
<dbReference type="GO" id="GO:0016887">
    <property type="term" value="F:ATP hydrolysis activity"/>
    <property type="evidence" value="ECO:0007669"/>
    <property type="project" value="InterPro"/>
</dbReference>
<evidence type="ECO:0000313" key="2">
    <source>
        <dbReference type="RefSeq" id="XP_028148584.1"/>
    </source>
</evidence>
<protein>
    <submittedName>
        <fullName evidence="2">ATP-binding cassette sub-family A member 8-like</fullName>
    </submittedName>
</protein>
<evidence type="ECO:0000259" key="1">
    <source>
        <dbReference type="Pfam" id="PF00005"/>
    </source>
</evidence>
<dbReference type="GO" id="GO:0016020">
    <property type="term" value="C:membrane"/>
    <property type="evidence" value="ECO:0007669"/>
    <property type="project" value="InterPro"/>
</dbReference>
<dbReference type="PANTHER" id="PTHR19229:SF209">
    <property type="entry name" value="ATP-BINDING CASSETTE SUB-FAMILY A MEMBER 5 ISOFORM X1"/>
    <property type="match status" value="1"/>
</dbReference>
<name>A0A6P7GFW9_DIAVI</name>